<dbReference type="EMBL" id="BQNB010009898">
    <property type="protein sequence ID" value="GJS69926.1"/>
    <property type="molecule type" value="Genomic_DNA"/>
</dbReference>
<keyword evidence="2" id="KW-1185">Reference proteome</keyword>
<reference evidence="1" key="2">
    <citation type="submission" date="2022-01" db="EMBL/GenBank/DDBJ databases">
        <authorList>
            <person name="Yamashiro T."/>
            <person name="Shiraishi A."/>
            <person name="Satake H."/>
            <person name="Nakayama K."/>
        </authorList>
    </citation>
    <scope>NUCLEOTIDE SEQUENCE</scope>
</reference>
<name>A0ABQ4XXH5_9ASTR</name>
<gene>
    <name evidence="1" type="ORF">Tco_0702767</name>
</gene>
<accession>A0ABQ4XXH5</accession>
<evidence type="ECO:0000313" key="1">
    <source>
        <dbReference type="EMBL" id="GJS69926.1"/>
    </source>
</evidence>
<dbReference type="Proteomes" id="UP001151760">
    <property type="component" value="Unassembled WGS sequence"/>
</dbReference>
<protein>
    <submittedName>
        <fullName evidence="1">Uncharacterized protein</fullName>
    </submittedName>
</protein>
<organism evidence="1 2">
    <name type="scientific">Tanacetum coccineum</name>
    <dbReference type="NCBI Taxonomy" id="301880"/>
    <lineage>
        <taxon>Eukaryota</taxon>
        <taxon>Viridiplantae</taxon>
        <taxon>Streptophyta</taxon>
        <taxon>Embryophyta</taxon>
        <taxon>Tracheophyta</taxon>
        <taxon>Spermatophyta</taxon>
        <taxon>Magnoliopsida</taxon>
        <taxon>eudicotyledons</taxon>
        <taxon>Gunneridae</taxon>
        <taxon>Pentapetalae</taxon>
        <taxon>asterids</taxon>
        <taxon>campanulids</taxon>
        <taxon>Asterales</taxon>
        <taxon>Asteraceae</taxon>
        <taxon>Asteroideae</taxon>
        <taxon>Anthemideae</taxon>
        <taxon>Anthemidinae</taxon>
        <taxon>Tanacetum</taxon>
    </lineage>
</organism>
<reference evidence="1" key="1">
    <citation type="journal article" date="2022" name="Int. J. Mol. Sci.">
        <title>Draft Genome of Tanacetum Coccineum: Genomic Comparison of Closely Related Tanacetum-Family Plants.</title>
        <authorList>
            <person name="Yamashiro T."/>
            <person name="Shiraishi A."/>
            <person name="Nakayama K."/>
            <person name="Satake H."/>
        </authorList>
    </citation>
    <scope>NUCLEOTIDE SEQUENCE</scope>
</reference>
<sequence length="111" mass="12212">MEDVFASDIQDFSPSICRHVSTNIPISQSLKASRIIGSCADIYLFFVISATCRLLIGQPPRTLPPHTLPPRTDMSDYIAYLGSQMSEAATWQAVIGQPPPRGRSGTLLTRY</sequence>
<evidence type="ECO:0000313" key="2">
    <source>
        <dbReference type="Proteomes" id="UP001151760"/>
    </source>
</evidence>
<comment type="caution">
    <text evidence="1">The sequence shown here is derived from an EMBL/GenBank/DDBJ whole genome shotgun (WGS) entry which is preliminary data.</text>
</comment>
<proteinExistence type="predicted"/>